<proteinExistence type="predicted"/>
<feature type="non-terminal residue" evidence="2">
    <location>
        <position position="53"/>
    </location>
</feature>
<evidence type="ECO:0000313" key="2">
    <source>
        <dbReference type="EMBL" id="OJT05540.1"/>
    </source>
</evidence>
<dbReference type="STRING" id="154538.A0A1M2VD25"/>
<evidence type="ECO:0000256" key="1">
    <source>
        <dbReference type="SAM" id="MobiDB-lite"/>
    </source>
</evidence>
<dbReference type="OrthoDB" id="10256743at2759"/>
<evidence type="ECO:0000313" key="4">
    <source>
        <dbReference type="Proteomes" id="UP000184267"/>
    </source>
</evidence>
<comment type="caution">
    <text evidence="2">The sequence shown here is derived from an EMBL/GenBank/DDBJ whole genome shotgun (WGS) entry which is preliminary data.</text>
</comment>
<dbReference type="AlphaFoldDB" id="A0A1M2VD25"/>
<dbReference type="EMBL" id="MNAD01000800">
    <property type="protein sequence ID" value="OJT10277.1"/>
    <property type="molecule type" value="Genomic_DNA"/>
</dbReference>
<feature type="region of interest" description="Disordered" evidence="1">
    <location>
        <begin position="26"/>
        <end position="53"/>
    </location>
</feature>
<keyword evidence="4" id="KW-1185">Reference proteome</keyword>
<gene>
    <name evidence="3" type="ORF">TRAPUB_13231</name>
    <name evidence="2" type="ORF">TRAPUB_3641</name>
</gene>
<reference evidence="2 4" key="1">
    <citation type="submission" date="2016-10" db="EMBL/GenBank/DDBJ databases">
        <title>Genome sequence of the basidiomycete white-rot fungus Trametes pubescens.</title>
        <authorList>
            <person name="Makela M.R."/>
            <person name="Granchi Z."/>
            <person name="Peng M."/>
            <person name="De Vries R.P."/>
            <person name="Grigoriev I."/>
            <person name="Riley R."/>
            <person name="Hilden K."/>
        </authorList>
    </citation>
    <scope>NUCLEOTIDE SEQUENCE [LARGE SCALE GENOMIC DNA]</scope>
    <source>
        <strain evidence="2 4">FBCC735</strain>
    </source>
</reference>
<name>A0A1M2VD25_TRAPU</name>
<accession>A0A1M2VD25</accession>
<evidence type="ECO:0000313" key="3">
    <source>
        <dbReference type="EMBL" id="OJT10277.1"/>
    </source>
</evidence>
<sequence length="53" mass="6168">MSFPAILRNSGLSDRFAHLRISSTERAAPLSSAARRNKRDEKEGKRWIRRKEN</sequence>
<protein>
    <submittedName>
        <fullName evidence="2">Uncharacterized protein</fullName>
    </submittedName>
</protein>
<feature type="compositionally biased region" description="Basic and acidic residues" evidence="1">
    <location>
        <begin position="38"/>
        <end position="53"/>
    </location>
</feature>
<dbReference type="EMBL" id="MNAD01001433">
    <property type="protein sequence ID" value="OJT05540.1"/>
    <property type="molecule type" value="Genomic_DNA"/>
</dbReference>
<organism evidence="2 4">
    <name type="scientific">Trametes pubescens</name>
    <name type="common">White-rot fungus</name>
    <dbReference type="NCBI Taxonomy" id="154538"/>
    <lineage>
        <taxon>Eukaryota</taxon>
        <taxon>Fungi</taxon>
        <taxon>Dikarya</taxon>
        <taxon>Basidiomycota</taxon>
        <taxon>Agaricomycotina</taxon>
        <taxon>Agaricomycetes</taxon>
        <taxon>Polyporales</taxon>
        <taxon>Polyporaceae</taxon>
        <taxon>Trametes</taxon>
    </lineage>
</organism>
<dbReference type="Proteomes" id="UP000184267">
    <property type="component" value="Unassembled WGS sequence"/>
</dbReference>